<dbReference type="Pfam" id="PF07690">
    <property type="entry name" value="MFS_1"/>
    <property type="match status" value="2"/>
</dbReference>
<feature type="transmembrane region" description="Helical" evidence="4">
    <location>
        <begin position="38"/>
        <end position="58"/>
    </location>
</feature>
<feature type="transmembrane region" description="Helical" evidence="4">
    <location>
        <begin position="287"/>
        <end position="311"/>
    </location>
</feature>
<evidence type="ECO:0000313" key="7">
    <source>
        <dbReference type="Proteomes" id="UP001642900"/>
    </source>
</evidence>
<evidence type="ECO:0000256" key="3">
    <source>
        <dbReference type="ARBA" id="ARBA00023136"/>
    </source>
</evidence>
<dbReference type="GO" id="GO:0005886">
    <property type="term" value="C:plasma membrane"/>
    <property type="evidence" value="ECO:0007669"/>
    <property type="project" value="TreeGrafter"/>
</dbReference>
<keyword evidence="3 4" id="KW-0472">Membrane</keyword>
<evidence type="ECO:0000256" key="2">
    <source>
        <dbReference type="ARBA" id="ARBA00022989"/>
    </source>
</evidence>
<organism evidence="6 7">
    <name type="scientific">Allomesorhizobium camelthorni</name>
    <dbReference type="NCBI Taxonomy" id="475069"/>
    <lineage>
        <taxon>Bacteria</taxon>
        <taxon>Pseudomonadati</taxon>
        <taxon>Pseudomonadota</taxon>
        <taxon>Alphaproteobacteria</taxon>
        <taxon>Hyphomicrobiales</taxon>
        <taxon>Phyllobacteriaceae</taxon>
        <taxon>Allomesorhizobium</taxon>
    </lineage>
</organism>
<gene>
    <name evidence="6" type="ORF">G6N73_23615</name>
</gene>
<evidence type="ECO:0000259" key="5">
    <source>
        <dbReference type="PROSITE" id="PS50850"/>
    </source>
</evidence>
<dbReference type="Proteomes" id="UP001642900">
    <property type="component" value="Unassembled WGS sequence"/>
</dbReference>
<feature type="transmembrane region" description="Helical" evidence="4">
    <location>
        <begin position="129"/>
        <end position="150"/>
    </location>
</feature>
<evidence type="ECO:0000256" key="4">
    <source>
        <dbReference type="SAM" id="Phobius"/>
    </source>
</evidence>
<evidence type="ECO:0000313" key="6">
    <source>
        <dbReference type="EMBL" id="NGO54095.1"/>
    </source>
</evidence>
<feature type="transmembrane region" description="Helical" evidence="4">
    <location>
        <begin position="94"/>
        <end position="117"/>
    </location>
</feature>
<evidence type="ECO:0000256" key="1">
    <source>
        <dbReference type="ARBA" id="ARBA00022692"/>
    </source>
</evidence>
<dbReference type="Gene3D" id="1.20.1250.20">
    <property type="entry name" value="MFS general substrate transporter like domains"/>
    <property type="match status" value="2"/>
</dbReference>
<dbReference type="InterPro" id="IPR011701">
    <property type="entry name" value="MFS"/>
</dbReference>
<keyword evidence="1 4" id="KW-0812">Transmembrane</keyword>
<keyword evidence="2 4" id="KW-1133">Transmembrane helix</keyword>
<dbReference type="InterPro" id="IPR036259">
    <property type="entry name" value="MFS_trans_sf"/>
</dbReference>
<sequence length="381" mass="38982">MKPNNVIAALIAGVLIYGLAMGTTYPLLGVVLSHKVTGTLNGLNAGATGLGLLLGVLAMPSVSRRIGTGMTMLIGVATMATSLTALALTRDFWLIFAARLALGVGANFMFVIVETALNVFSPSDRRGRIMGLYSAAVAFGFVTGPAIVAAAPDAPLPVLLGCAGVAALALLPLSRVRRPIDAEVRTAPARRMGSAVLAFPFPFAILFIASAIDAVAISLLPIITLDQGFPITEGALFVTVFHIGLLAGQPLVGTALDVVGRQRTVVVCCALSLACTLLLAFSGQFTFWAAAGIMFVWGGANYGLYTAGLALIGDRFTGESLTIATAAFAAVYAVASTFAPLTAGSATDLIGATGFYLLIAGIYLAAVLVGSIAFQPLEPTV</sequence>
<dbReference type="InterPro" id="IPR020846">
    <property type="entry name" value="MFS_dom"/>
</dbReference>
<feature type="transmembrane region" description="Helical" evidence="4">
    <location>
        <begin position="264"/>
        <end position="281"/>
    </location>
</feature>
<keyword evidence="7" id="KW-1185">Reference proteome</keyword>
<dbReference type="PANTHER" id="PTHR23521">
    <property type="entry name" value="TRANSPORTER MFS SUPERFAMILY"/>
    <property type="match status" value="1"/>
</dbReference>
<feature type="transmembrane region" description="Helical" evidence="4">
    <location>
        <begin position="156"/>
        <end position="174"/>
    </location>
</feature>
<accession>A0A6G4WH14</accession>
<comment type="caution">
    <text evidence="6">The sequence shown here is derived from an EMBL/GenBank/DDBJ whole genome shotgun (WGS) entry which is preliminary data.</text>
</comment>
<protein>
    <submittedName>
        <fullName evidence="6">MFS transporter</fullName>
    </submittedName>
</protein>
<feature type="transmembrane region" description="Helical" evidence="4">
    <location>
        <begin position="323"/>
        <end position="343"/>
    </location>
</feature>
<feature type="transmembrane region" description="Helical" evidence="4">
    <location>
        <begin position="235"/>
        <end position="252"/>
    </location>
</feature>
<dbReference type="GO" id="GO:0022857">
    <property type="term" value="F:transmembrane transporter activity"/>
    <property type="evidence" value="ECO:0007669"/>
    <property type="project" value="InterPro"/>
</dbReference>
<feature type="transmembrane region" description="Helical" evidence="4">
    <location>
        <begin position="195"/>
        <end position="223"/>
    </location>
</feature>
<feature type="transmembrane region" description="Helical" evidence="4">
    <location>
        <begin position="70"/>
        <end position="88"/>
    </location>
</feature>
<dbReference type="PROSITE" id="PS50850">
    <property type="entry name" value="MFS"/>
    <property type="match status" value="1"/>
</dbReference>
<proteinExistence type="predicted"/>
<dbReference type="SUPFAM" id="SSF103473">
    <property type="entry name" value="MFS general substrate transporter"/>
    <property type="match status" value="1"/>
</dbReference>
<dbReference type="PANTHER" id="PTHR23521:SF2">
    <property type="entry name" value="TRANSPORTER MFS SUPERFAMILY"/>
    <property type="match status" value="1"/>
</dbReference>
<reference evidence="6 7" key="1">
    <citation type="submission" date="2020-02" db="EMBL/GenBank/DDBJ databases">
        <title>Genome sequence of strain CCNWXJ40-4.</title>
        <authorList>
            <person name="Gao J."/>
            <person name="Sun J."/>
        </authorList>
    </citation>
    <scope>NUCLEOTIDE SEQUENCE [LARGE SCALE GENOMIC DNA]</scope>
    <source>
        <strain evidence="6 7">CCNWXJ 40-4</strain>
    </source>
</reference>
<dbReference type="AlphaFoldDB" id="A0A6G4WH14"/>
<name>A0A6G4WH14_9HYPH</name>
<feature type="domain" description="Major facilitator superfamily (MFS) profile" evidence="5">
    <location>
        <begin position="6"/>
        <end position="378"/>
    </location>
</feature>
<dbReference type="RefSeq" id="WP_165032096.1">
    <property type="nucleotide sequence ID" value="NZ_JAAKZF010000043.1"/>
</dbReference>
<dbReference type="EMBL" id="JAAKZF010000043">
    <property type="protein sequence ID" value="NGO54095.1"/>
    <property type="molecule type" value="Genomic_DNA"/>
</dbReference>
<feature type="transmembrane region" description="Helical" evidence="4">
    <location>
        <begin position="355"/>
        <end position="374"/>
    </location>
</feature>